<keyword evidence="3" id="KW-1185">Reference proteome</keyword>
<evidence type="ECO:0000256" key="1">
    <source>
        <dbReference type="SAM" id="MobiDB-lite"/>
    </source>
</evidence>
<protein>
    <submittedName>
        <fullName evidence="2">Uncharacterized protein</fullName>
    </submittedName>
</protein>
<evidence type="ECO:0000313" key="3">
    <source>
        <dbReference type="Proteomes" id="UP001500618"/>
    </source>
</evidence>
<evidence type="ECO:0000313" key="2">
    <source>
        <dbReference type="EMBL" id="GAA1692320.1"/>
    </source>
</evidence>
<dbReference type="Proteomes" id="UP001500618">
    <property type="component" value="Unassembled WGS sequence"/>
</dbReference>
<dbReference type="EMBL" id="BAAANY010000019">
    <property type="protein sequence ID" value="GAA1692320.1"/>
    <property type="molecule type" value="Genomic_DNA"/>
</dbReference>
<accession>A0ABN2HRN7</accession>
<name>A0ABN2HRN7_9ACTN</name>
<organism evidence="2 3">
    <name type="scientific">Fodinicola feengrottensis</name>
    <dbReference type="NCBI Taxonomy" id="435914"/>
    <lineage>
        <taxon>Bacteria</taxon>
        <taxon>Bacillati</taxon>
        <taxon>Actinomycetota</taxon>
        <taxon>Actinomycetes</taxon>
        <taxon>Mycobacteriales</taxon>
        <taxon>Fodinicola</taxon>
    </lineage>
</organism>
<feature type="compositionally biased region" description="Polar residues" evidence="1">
    <location>
        <begin position="47"/>
        <end position="64"/>
    </location>
</feature>
<sequence>MGAYERTRPAGRTGRRRAPLDQCHLADPQPSQVEGDARPHHTRADHNNLTLHLSPSSFPQVIRA</sequence>
<reference evidence="2 3" key="1">
    <citation type="journal article" date="2019" name="Int. J. Syst. Evol. Microbiol.">
        <title>The Global Catalogue of Microorganisms (GCM) 10K type strain sequencing project: providing services to taxonomists for standard genome sequencing and annotation.</title>
        <authorList>
            <consortium name="The Broad Institute Genomics Platform"/>
            <consortium name="The Broad Institute Genome Sequencing Center for Infectious Disease"/>
            <person name="Wu L."/>
            <person name="Ma J."/>
        </authorList>
    </citation>
    <scope>NUCLEOTIDE SEQUENCE [LARGE SCALE GENOMIC DNA]</scope>
    <source>
        <strain evidence="2 3">JCM 14718</strain>
    </source>
</reference>
<comment type="caution">
    <text evidence="2">The sequence shown here is derived from an EMBL/GenBank/DDBJ whole genome shotgun (WGS) entry which is preliminary data.</text>
</comment>
<feature type="region of interest" description="Disordered" evidence="1">
    <location>
        <begin position="1"/>
        <end position="64"/>
    </location>
</feature>
<feature type="compositionally biased region" description="Basic and acidic residues" evidence="1">
    <location>
        <begin position="35"/>
        <end position="46"/>
    </location>
</feature>
<gene>
    <name evidence="2" type="ORF">GCM10009765_47080</name>
</gene>
<proteinExistence type="predicted"/>